<organism evidence="2 3">
    <name type="scientific">Channa striata</name>
    <name type="common">Snakehead murrel</name>
    <name type="synonym">Ophicephalus striatus</name>
    <dbReference type="NCBI Taxonomy" id="64152"/>
    <lineage>
        <taxon>Eukaryota</taxon>
        <taxon>Metazoa</taxon>
        <taxon>Chordata</taxon>
        <taxon>Craniata</taxon>
        <taxon>Vertebrata</taxon>
        <taxon>Euteleostomi</taxon>
        <taxon>Actinopterygii</taxon>
        <taxon>Neopterygii</taxon>
        <taxon>Teleostei</taxon>
        <taxon>Neoteleostei</taxon>
        <taxon>Acanthomorphata</taxon>
        <taxon>Anabantaria</taxon>
        <taxon>Anabantiformes</taxon>
        <taxon>Channoidei</taxon>
        <taxon>Channidae</taxon>
        <taxon>Channa</taxon>
    </lineage>
</organism>
<sequence length="161" mass="17977">MISTASQGRCHITSVPRLCVSSAQFTLLQRPRNQRADMNFQQQVVNVNSGPGTWSTGICDCCRDMGTCCCGLWCFPCMQCQTASYHGWCCCMPLLDVCGIVSCILRSSVRQRHNIPGSFCDDCCNVMWCYPCVWCQMHRELKIRGGGSNSVQVVTTQVNIR</sequence>
<proteinExistence type="inferred from homology"/>
<keyword evidence="3" id="KW-1185">Reference proteome</keyword>
<comment type="similarity">
    <text evidence="1">Belongs to the cornifelin family.</text>
</comment>
<evidence type="ECO:0000256" key="1">
    <source>
        <dbReference type="ARBA" id="ARBA00009024"/>
    </source>
</evidence>
<comment type="caution">
    <text evidence="2">The sequence shown here is derived from an EMBL/GenBank/DDBJ whole genome shotgun (WGS) entry which is preliminary data.</text>
</comment>
<name>A0AA88NRD9_CHASR</name>
<dbReference type="InterPro" id="IPR006461">
    <property type="entry name" value="PLAC_motif_containing"/>
</dbReference>
<dbReference type="Proteomes" id="UP001187415">
    <property type="component" value="Unassembled WGS sequence"/>
</dbReference>
<reference evidence="2" key="1">
    <citation type="submission" date="2023-07" db="EMBL/GenBank/DDBJ databases">
        <title>Chromosome-level Genome Assembly of Striped Snakehead (Channa striata).</title>
        <authorList>
            <person name="Liu H."/>
        </authorList>
    </citation>
    <scope>NUCLEOTIDE SEQUENCE</scope>
    <source>
        <strain evidence="2">Gz</strain>
        <tissue evidence="2">Muscle</tissue>
    </source>
</reference>
<dbReference type="NCBIfam" id="TIGR01571">
    <property type="entry name" value="A_thal_Cys_rich"/>
    <property type="match status" value="1"/>
</dbReference>
<accession>A0AA88NRD9</accession>
<dbReference type="EMBL" id="JAUPFM010000001">
    <property type="protein sequence ID" value="KAK2863100.1"/>
    <property type="molecule type" value="Genomic_DNA"/>
</dbReference>
<evidence type="ECO:0000313" key="3">
    <source>
        <dbReference type="Proteomes" id="UP001187415"/>
    </source>
</evidence>
<evidence type="ECO:0000313" key="2">
    <source>
        <dbReference type="EMBL" id="KAK2863100.1"/>
    </source>
</evidence>
<protein>
    <recommendedName>
        <fullName evidence="4">Plac8 onzin related protein 1</fullName>
    </recommendedName>
</protein>
<dbReference type="Pfam" id="PF04749">
    <property type="entry name" value="PLAC8"/>
    <property type="match status" value="1"/>
</dbReference>
<gene>
    <name evidence="2" type="ORF">Q5P01_002633</name>
</gene>
<evidence type="ECO:0008006" key="4">
    <source>
        <dbReference type="Google" id="ProtNLM"/>
    </source>
</evidence>
<dbReference type="AlphaFoldDB" id="A0AA88NRD9"/>
<dbReference type="PANTHER" id="PTHR15907">
    <property type="entry name" value="DUF614 FAMILY PROTEIN-RELATED"/>
    <property type="match status" value="1"/>
</dbReference>